<organism evidence="2 3">
    <name type="scientific">Streptomyces albireticuli</name>
    <dbReference type="NCBI Taxonomy" id="1940"/>
    <lineage>
        <taxon>Bacteria</taxon>
        <taxon>Bacillati</taxon>
        <taxon>Actinomycetota</taxon>
        <taxon>Actinomycetes</taxon>
        <taxon>Kitasatosporales</taxon>
        <taxon>Streptomycetaceae</taxon>
        <taxon>Streptomyces</taxon>
    </lineage>
</organism>
<accession>A0A2A2D222</accession>
<dbReference type="CDD" id="cd06661">
    <property type="entry name" value="GGCT_like"/>
    <property type="match status" value="1"/>
</dbReference>
<dbReference type="AlphaFoldDB" id="A0A2A2D222"/>
<name>A0A2A2D222_9ACTN</name>
<dbReference type="Pfam" id="PF06094">
    <property type="entry name" value="GGACT"/>
    <property type="match status" value="1"/>
</dbReference>
<gene>
    <name evidence="2" type="ORF">CK936_29125</name>
</gene>
<dbReference type="SUPFAM" id="SSF110857">
    <property type="entry name" value="Gamma-glutamyl cyclotransferase-like"/>
    <property type="match status" value="1"/>
</dbReference>
<protein>
    <recommendedName>
        <fullName evidence="1">Gamma-glutamylcyclotransferase AIG2-like domain-containing protein</fullName>
    </recommendedName>
</protein>
<reference evidence="2 3" key="1">
    <citation type="submission" date="2017-08" db="EMBL/GenBank/DDBJ databases">
        <title>Genome sequence of Streptomyces albireticuli NRRL B-1670.</title>
        <authorList>
            <person name="Graham D.E."/>
            <person name="Mahan K.M."/>
            <person name="Klingeman D.M."/>
            <person name="Hettich R.L."/>
            <person name="Parry R.J."/>
            <person name="Spain J.C."/>
        </authorList>
    </citation>
    <scope>NUCLEOTIDE SEQUENCE [LARGE SCALE GENOMIC DNA]</scope>
    <source>
        <strain evidence="2 3">NRRL B-1670</strain>
    </source>
</reference>
<dbReference type="EMBL" id="NSJV01000559">
    <property type="protein sequence ID" value="PAU45507.1"/>
    <property type="molecule type" value="Genomic_DNA"/>
</dbReference>
<dbReference type="Gene3D" id="3.10.490.10">
    <property type="entry name" value="Gamma-glutamyl cyclotransferase-like"/>
    <property type="match status" value="1"/>
</dbReference>
<dbReference type="Proteomes" id="UP000218944">
    <property type="component" value="Unassembled WGS sequence"/>
</dbReference>
<dbReference type="RefSeq" id="WP_095583946.1">
    <property type="nucleotide sequence ID" value="NZ_JAJQQS010000014.1"/>
</dbReference>
<proteinExistence type="predicted"/>
<evidence type="ECO:0000259" key="1">
    <source>
        <dbReference type="Pfam" id="PF06094"/>
    </source>
</evidence>
<comment type="caution">
    <text evidence="2">The sequence shown here is derived from an EMBL/GenBank/DDBJ whole genome shotgun (WGS) entry which is preliminary data.</text>
</comment>
<feature type="domain" description="Gamma-glutamylcyclotransferase AIG2-like" evidence="1">
    <location>
        <begin position="11"/>
        <end position="138"/>
    </location>
</feature>
<dbReference type="InterPro" id="IPR036568">
    <property type="entry name" value="GGCT-like_sf"/>
</dbReference>
<evidence type="ECO:0000313" key="3">
    <source>
        <dbReference type="Proteomes" id="UP000218944"/>
    </source>
</evidence>
<keyword evidence="3" id="KW-1185">Reference proteome</keyword>
<dbReference type="InterPro" id="IPR013024">
    <property type="entry name" value="GGCT-like"/>
</dbReference>
<evidence type="ECO:0000313" key="2">
    <source>
        <dbReference type="EMBL" id="PAU45507.1"/>
    </source>
</evidence>
<sequence length="140" mass="15232">MVSADRERLPVFVYGTLRPGQRNHTAFLRGRTVAEEPARMRGAVLFEGPGYPYAVPDATGEIFGDLVFLAADQHDGVLAALDRLEGCLPGGPGRHYVRVERPVLPEGGGTARAWVYLAVDEVARRLRAVGTRIPGGRWPV</sequence>
<dbReference type="InterPro" id="IPR009288">
    <property type="entry name" value="AIG2-like_dom"/>
</dbReference>